<keyword evidence="2" id="KW-0804">Transcription</keyword>
<dbReference type="PANTHER" id="PTHR47227">
    <property type="entry name" value="DNA-DIRECTED RNA POLYMERASE SUBUNIT K"/>
    <property type="match status" value="1"/>
</dbReference>
<organism evidence="4">
    <name type="scientific">viral metagenome</name>
    <dbReference type="NCBI Taxonomy" id="1070528"/>
    <lineage>
        <taxon>unclassified sequences</taxon>
        <taxon>metagenomes</taxon>
        <taxon>organismal metagenomes</taxon>
    </lineage>
</organism>
<dbReference type="GO" id="GO:0000428">
    <property type="term" value="C:DNA-directed RNA polymerase complex"/>
    <property type="evidence" value="ECO:0007669"/>
    <property type="project" value="UniProtKB-KW"/>
</dbReference>
<keyword evidence="1" id="KW-0240">DNA-directed RNA polymerase</keyword>
<dbReference type="Gene3D" id="3.90.940.10">
    <property type="match status" value="1"/>
</dbReference>
<dbReference type="PANTHER" id="PTHR47227:SF5">
    <property type="entry name" value="DNA-DIRECTED RNA POLYMERASES I, II, AND III SUBUNIT RPABC2"/>
    <property type="match status" value="1"/>
</dbReference>
<feature type="region of interest" description="Disordered" evidence="3">
    <location>
        <begin position="1"/>
        <end position="64"/>
    </location>
</feature>
<dbReference type="AlphaFoldDB" id="A0A6C0J393"/>
<dbReference type="InterPro" id="IPR036161">
    <property type="entry name" value="RPB6/omega-like_sf"/>
</dbReference>
<dbReference type="SUPFAM" id="SSF63562">
    <property type="entry name" value="RPB6/omega subunit-like"/>
    <property type="match status" value="1"/>
</dbReference>
<proteinExistence type="predicted"/>
<evidence type="ECO:0000256" key="2">
    <source>
        <dbReference type="ARBA" id="ARBA00023163"/>
    </source>
</evidence>
<dbReference type="GO" id="GO:0003677">
    <property type="term" value="F:DNA binding"/>
    <property type="evidence" value="ECO:0007669"/>
    <property type="project" value="InterPro"/>
</dbReference>
<dbReference type="GO" id="GO:0003899">
    <property type="term" value="F:DNA-directed RNA polymerase activity"/>
    <property type="evidence" value="ECO:0007669"/>
    <property type="project" value="InterPro"/>
</dbReference>
<name>A0A6C0J393_9ZZZZ</name>
<reference evidence="4" key="1">
    <citation type="journal article" date="2020" name="Nature">
        <title>Giant virus diversity and host interactions through global metagenomics.</title>
        <authorList>
            <person name="Schulz F."/>
            <person name="Roux S."/>
            <person name="Paez-Espino D."/>
            <person name="Jungbluth S."/>
            <person name="Walsh D.A."/>
            <person name="Denef V.J."/>
            <person name="McMahon K.D."/>
            <person name="Konstantinidis K.T."/>
            <person name="Eloe-Fadrosh E.A."/>
            <person name="Kyrpides N.C."/>
            <person name="Woyke T."/>
        </authorList>
    </citation>
    <scope>NUCLEOTIDE SEQUENCE</scope>
    <source>
        <strain evidence="4">GVMAG-M-3300025699-48</strain>
    </source>
</reference>
<dbReference type="EMBL" id="MN740307">
    <property type="protein sequence ID" value="QHT99329.1"/>
    <property type="molecule type" value="Genomic_DNA"/>
</dbReference>
<accession>A0A6C0J393</accession>
<protein>
    <recommendedName>
        <fullName evidence="5">DNA-directed RNA polymerase</fullName>
    </recommendedName>
</protein>
<feature type="compositionally biased region" description="Basic and acidic residues" evidence="3">
    <location>
        <begin position="11"/>
        <end position="20"/>
    </location>
</feature>
<evidence type="ECO:0000313" key="4">
    <source>
        <dbReference type="EMBL" id="QHT99329.1"/>
    </source>
</evidence>
<dbReference type="GO" id="GO:0006366">
    <property type="term" value="P:transcription by RNA polymerase II"/>
    <property type="evidence" value="ECO:0007669"/>
    <property type="project" value="TreeGrafter"/>
</dbReference>
<evidence type="ECO:0000256" key="3">
    <source>
        <dbReference type="SAM" id="MobiDB-lite"/>
    </source>
</evidence>
<evidence type="ECO:0000256" key="1">
    <source>
        <dbReference type="ARBA" id="ARBA00022478"/>
    </source>
</evidence>
<evidence type="ECO:0008006" key="5">
    <source>
        <dbReference type="Google" id="ProtNLM"/>
    </source>
</evidence>
<dbReference type="GO" id="GO:0006360">
    <property type="term" value="P:transcription by RNA polymerase I"/>
    <property type="evidence" value="ECO:0007669"/>
    <property type="project" value="TreeGrafter"/>
</dbReference>
<sequence length="225" mass="25866">MNINNDDYNDIEEKLTKQTEEYSDSDDELIPPPPPADDDDTVNDDDDADDDIADGESINSENNESDIYENIYENSENNLLQPTIIDSDNEFEDDNDDDENYLQKFDESIQQQIITDHHPEMKSHNYDEILTLATTVRDEDGIIIDPLHTSVPFITRYEKAKIIGERSKQLSAGALPFIKVEPNVIDEYLIATNEFAEKKIPFIIKRPMPNGGCEYWKMEDLEILV</sequence>
<feature type="compositionally biased region" description="Acidic residues" evidence="3">
    <location>
        <begin position="36"/>
        <end position="54"/>
    </location>
</feature>
<dbReference type="GO" id="GO:0042797">
    <property type="term" value="P:tRNA transcription by RNA polymerase III"/>
    <property type="evidence" value="ECO:0007669"/>
    <property type="project" value="TreeGrafter"/>
</dbReference>